<dbReference type="Proteomes" id="UP000632339">
    <property type="component" value="Unassembled WGS sequence"/>
</dbReference>
<dbReference type="NCBIfam" id="TIGR04183">
    <property type="entry name" value="Por_Secre_tail"/>
    <property type="match status" value="1"/>
</dbReference>
<comment type="caution">
    <text evidence="3">The sequence shown here is derived from an EMBL/GenBank/DDBJ whole genome shotgun (WGS) entry which is preliminary data.</text>
</comment>
<reference evidence="4" key="1">
    <citation type="journal article" date="2019" name="Int. J. Syst. Evol. Microbiol.">
        <title>The Global Catalogue of Microorganisms (GCM) 10K type strain sequencing project: providing services to taxonomists for standard genome sequencing and annotation.</title>
        <authorList>
            <consortium name="The Broad Institute Genomics Platform"/>
            <consortium name="The Broad Institute Genome Sequencing Center for Infectious Disease"/>
            <person name="Wu L."/>
            <person name="Ma J."/>
        </authorList>
    </citation>
    <scope>NUCLEOTIDE SEQUENCE [LARGE SCALE GENOMIC DNA]</scope>
    <source>
        <strain evidence="4">CGMCC 1.6375</strain>
    </source>
</reference>
<dbReference type="EMBL" id="BMLI01000001">
    <property type="protein sequence ID" value="GGM76861.1"/>
    <property type="molecule type" value="Genomic_DNA"/>
</dbReference>
<evidence type="ECO:0000313" key="3">
    <source>
        <dbReference type="EMBL" id="GGM76861.1"/>
    </source>
</evidence>
<dbReference type="InterPro" id="IPR013783">
    <property type="entry name" value="Ig-like_fold"/>
</dbReference>
<accession>A0ABQ2HFN3</accession>
<dbReference type="RefSeq" id="WP_033402490.1">
    <property type="nucleotide sequence ID" value="NZ_BMLI01000001.1"/>
</dbReference>
<protein>
    <recommendedName>
        <fullName evidence="2">Secretion system C-terminal sorting domain-containing protein</fullName>
    </recommendedName>
</protein>
<evidence type="ECO:0000313" key="4">
    <source>
        <dbReference type="Proteomes" id="UP000632339"/>
    </source>
</evidence>
<keyword evidence="4" id="KW-1185">Reference proteome</keyword>
<dbReference type="Gene3D" id="2.60.40.10">
    <property type="entry name" value="Immunoglobulins"/>
    <property type="match status" value="1"/>
</dbReference>
<feature type="domain" description="Secretion system C-terminal sorting" evidence="2">
    <location>
        <begin position="256"/>
        <end position="323"/>
    </location>
</feature>
<proteinExistence type="predicted"/>
<feature type="signal peptide" evidence="1">
    <location>
        <begin position="1"/>
        <end position="21"/>
    </location>
</feature>
<feature type="chain" id="PRO_5047045206" description="Secretion system C-terminal sorting domain-containing protein" evidence="1">
    <location>
        <begin position="22"/>
        <end position="331"/>
    </location>
</feature>
<dbReference type="InterPro" id="IPR026444">
    <property type="entry name" value="Secre_tail"/>
</dbReference>
<evidence type="ECO:0000256" key="1">
    <source>
        <dbReference type="SAM" id="SignalP"/>
    </source>
</evidence>
<dbReference type="Pfam" id="PF18962">
    <property type="entry name" value="Por_Secre_tail"/>
    <property type="match status" value="1"/>
</dbReference>
<keyword evidence="1" id="KW-0732">Signal</keyword>
<gene>
    <name evidence="3" type="ORF">GCM10010967_05600</name>
</gene>
<sequence length="331" mass="36239">MNKYKILTGLLLMLCAMQAHSQIVTGNSLYVKIGTVFSVDSLVFIPTEDLNLGNNYSLKVEHTAVPGSPNASIKKKYVFNNPVNFEGNLGVIYDPVQLNGNTESLLELANSMSDETAFVTLSGSTRDLAKHLVSKDVSGLDIGMLTLVNGQSALPVTLVDFSASRQENAVKLSWKTSFEANSDFFEIQRSANAKDWQALDRVASAGESRQATMYDFTDHAPVSGDNYYRLKMADRDGTFAFSQIRKVSWDGDALTVFPNPAADRLEVTVKDWSKVVKVSVLDAAGHMVKDGGAGLNARERNVPVSGLTAGSYILRVEYRDGSSERTHFIKY</sequence>
<evidence type="ECO:0000259" key="2">
    <source>
        <dbReference type="Pfam" id="PF18962"/>
    </source>
</evidence>
<organism evidence="3 4">
    <name type="scientific">Dyadobacter beijingensis</name>
    <dbReference type="NCBI Taxonomy" id="365489"/>
    <lineage>
        <taxon>Bacteria</taxon>
        <taxon>Pseudomonadati</taxon>
        <taxon>Bacteroidota</taxon>
        <taxon>Cytophagia</taxon>
        <taxon>Cytophagales</taxon>
        <taxon>Spirosomataceae</taxon>
        <taxon>Dyadobacter</taxon>
    </lineage>
</organism>
<name>A0ABQ2HFN3_9BACT</name>